<evidence type="ECO:0000256" key="3">
    <source>
        <dbReference type="ARBA" id="ARBA00022630"/>
    </source>
</evidence>
<evidence type="ECO:0000256" key="1">
    <source>
        <dbReference type="ARBA" id="ARBA00001974"/>
    </source>
</evidence>
<keyword evidence="5" id="KW-0560">Oxidoreductase</keyword>
<dbReference type="InterPro" id="IPR006076">
    <property type="entry name" value="FAD-dep_OxRdtase"/>
</dbReference>
<dbReference type="PANTHER" id="PTHR10961:SF10">
    <property type="entry name" value="FAD DEPENDENT OXIDOREDUCTASE DOMAIN-CONTAINING PROTEIN"/>
    <property type="match status" value="1"/>
</dbReference>
<reference evidence="7 8" key="1">
    <citation type="submission" date="2024-02" db="EMBL/GenBank/DDBJ databases">
        <authorList>
            <person name="Chen Y."/>
            <person name="Shah S."/>
            <person name="Dougan E. K."/>
            <person name="Thang M."/>
            <person name="Chan C."/>
        </authorList>
    </citation>
    <scope>NUCLEOTIDE SEQUENCE [LARGE SCALE GENOMIC DNA]</scope>
</reference>
<comment type="caution">
    <text evidence="7">The sequence shown here is derived from an EMBL/GenBank/DDBJ whole genome shotgun (WGS) entry which is preliminary data.</text>
</comment>
<evidence type="ECO:0000256" key="4">
    <source>
        <dbReference type="ARBA" id="ARBA00022827"/>
    </source>
</evidence>
<dbReference type="SUPFAM" id="SSF51905">
    <property type="entry name" value="FAD/NAD(P)-binding domain"/>
    <property type="match status" value="1"/>
</dbReference>
<dbReference type="InterPro" id="IPR036188">
    <property type="entry name" value="FAD/NAD-bd_sf"/>
</dbReference>
<evidence type="ECO:0000256" key="2">
    <source>
        <dbReference type="ARBA" id="ARBA00010989"/>
    </source>
</evidence>
<keyword evidence="8" id="KW-1185">Reference proteome</keyword>
<dbReference type="Pfam" id="PF01266">
    <property type="entry name" value="DAO"/>
    <property type="match status" value="1"/>
</dbReference>
<evidence type="ECO:0000259" key="6">
    <source>
        <dbReference type="Pfam" id="PF01266"/>
    </source>
</evidence>
<accession>A0ABP0S9C3</accession>
<proteinExistence type="inferred from homology"/>
<dbReference type="EMBL" id="CAXAMM010043195">
    <property type="protein sequence ID" value="CAK9108961.1"/>
    <property type="molecule type" value="Genomic_DNA"/>
</dbReference>
<evidence type="ECO:0000256" key="5">
    <source>
        <dbReference type="ARBA" id="ARBA00023002"/>
    </source>
</evidence>
<name>A0ABP0S9C3_9DINO</name>
<protein>
    <submittedName>
        <fullName evidence="7">Sarcosine oxidase</fullName>
    </submittedName>
</protein>
<dbReference type="Gene3D" id="3.30.9.10">
    <property type="entry name" value="D-Amino Acid Oxidase, subunit A, domain 2"/>
    <property type="match status" value="1"/>
</dbReference>
<comment type="similarity">
    <text evidence="2">Belongs to the MSOX/MTOX family.</text>
</comment>
<keyword evidence="3" id="KW-0285">Flavoprotein</keyword>
<dbReference type="PANTHER" id="PTHR10961">
    <property type="entry name" value="PEROXISOMAL SARCOSINE OXIDASE"/>
    <property type="match status" value="1"/>
</dbReference>
<organism evidence="7 8">
    <name type="scientific">Durusdinium trenchii</name>
    <dbReference type="NCBI Taxonomy" id="1381693"/>
    <lineage>
        <taxon>Eukaryota</taxon>
        <taxon>Sar</taxon>
        <taxon>Alveolata</taxon>
        <taxon>Dinophyceae</taxon>
        <taxon>Suessiales</taxon>
        <taxon>Symbiodiniaceae</taxon>
        <taxon>Durusdinium</taxon>
    </lineage>
</organism>
<gene>
    <name evidence="7" type="ORF">SCF082_LOCUS50650</name>
</gene>
<dbReference type="Gene3D" id="3.50.50.60">
    <property type="entry name" value="FAD/NAD(P)-binding domain"/>
    <property type="match status" value="1"/>
</dbReference>
<sequence>MYDVAVVGAGLIGSACAKYLSAKGLRVALLGRSEAQGALGACYDEGRIYRIADPDKVWADLADLSIKEYEAIKDEAGESFYQENGFLAIGDPALEYIRQVEETMAQFGTEGKDYFVYSGKEALEEHFPFLRLPFDEHSWKGIWQPKKAGHLSPRALAKIQAVLAKRNGTDVISRNLEQAEPQDDHWILHLEGSQQVEAQKVVLAAGWMTKWLVPDKSLDITTQMSQAVLFEVTPEAATSLASMPVLILRGPKDPEEFWYILPPIKYPDGRWYLKMGYDGNMLNQRLESKEEALNWMKAKQARPELVSVAQQMAARYFPGVTFTGHVSTIVCITDDTHPNGQGQRRPYIDYLDKGVAVASGGNGWAAKSSDHIGWLASEMLSNSSEWATDPVSKALFPKELFRASFKASERSRL</sequence>
<evidence type="ECO:0000313" key="8">
    <source>
        <dbReference type="Proteomes" id="UP001642464"/>
    </source>
</evidence>
<feature type="domain" description="FAD dependent oxidoreductase" evidence="6">
    <location>
        <begin position="3"/>
        <end position="379"/>
    </location>
</feature>
<evidence type="ECO:0000313" key="7">
    <source>
        <dbReference type="EMBL" id="CAK9108961.1"/>
    </source>
</evidence>
<dbReference type="Proteomes" id="UP001642464">
    <property type="component" value="Unassembled WGS sequence"/>
</dbReference>
<keyword evidence="4" id="KW-0274">FAD</keyword>
<dbReference type="InterPro" id="IPR045170">
    <property type="entry name" value="MTOX"/>
</dbReference>
<comment type="cofactor">
    <cofactor evidence="1">
        <name>FAD</name>
        <dbReference type="ChEBI" id="CHEBI:57692"/>
    </cofactor>
</comment>